<feature type="domain" description="DXP reductoisomerase C-terminal" evidence="12">
    <location>
        <begin position="265"/>
        <end position="381"/>
    </location>
</feature>
<dbReference type="InterPro" id="IPR036169">
    <property type="entry name" value="DXPR_C_sf"/>
</dbReference>
<dbReference type="SUPFAM" id="SSF51735">
    <property type="entry name" value="NAD(P)-binding Rossmann-fold domains"/>
    <property type="match status" value="1"/>
</dbReference>
<feature type="binding site" evidence="9">
    <location>
        <position position="127"/>
    </location>
    <ligand>
        <name>NADPH</name>
        <dbReference type="ChEBI" id="CHEBI:57783"/>
    </ligand>
</feature>
<evidence type="ECO:0000256" key="8">
    <source>
        <dbReference type="ARBA" id="ARBA00048543"/>
    </source>
</evidence>
<feature type="domain" description="1-deoxy-D-xylulose 5-phosphate reductoisomerase C-terminal" evidence="11">
    <location>
        <begin position="147"/>
        <end position="233"/>
    </location>
</feature>
<dbReference type="PATRIC" id="fig|285.49.peg.204"/>
<feature type="binding site" evidence="9">
    <location>
        <position position="222"/>
    </location>
    <ligand>
        <name>1-deoxy-D-xylulose 5-phosphate</name>
        <dbReference type="ChEBI" id="CHEBI:57792"/>
    </ligand>
</feature>
<dbReference type="GO" id="GO:0051484">
    <property type="term" value="P:isopentenyl diphosphate biosynthetic process, methylerythritol 4-phosphate pathway involved in terpenoid biosynthetic process"/>
    <property type="evidence" value="ECO:0007669"/>
    <property type="project" value="UniProtKB-ARBA"/>
</dbReference>
<feature type="binding site" evidence="9">
    <location>
        <position position="225"/>
    </location>
    <ligand>
        <name>Mn(2+)</name>
        <dbReference type="ChEBI" id="CHEBI:29035"/>
    </ligand>
</feature>
<sequence length="392" mass="42413">MKQKITVLGSTGSIGTNTLDVVARHPEQYEIFALSAATQVDLMLRQCAQFKPQFAVMASAPHARQLAEAIKQNGLQTQVLQERDALEVIASHPDVDAVMGAIVGAAGLAPCLAAAKAGKRLLLANKEALVVGGALFMDTVKRHGATLLPIDSEHSAIFQCLPEDSSTWADRVDSLLLTASGGPFRQRDPATLSEITPEQACSHPNFSMGRKISVDSATMMNKALEVIEARWLFDMAPEKIKVVIHPQQIVHSMVQFKDASVLAQLGTPDMRVPIACGLAWPERIESGAPVLDFAKLAALTFEEADAHRFPGLHLSWQALRAPEGTTTVLNAANEVAVAAFLERRLSFDRIHAVNLQTLESVQPGAVGSLEELMALDERARERAADIARQWAR</sequence>
<dbReference type="NCBIfam" id="TIGR00243">
    <property type="entry name" value="Dxr"/>
    <property type="match status" value="1"/>
</dbReference>
<dbReference type="FunFam" id="3.40.50.720:FF:000045">
    <property type="entry name" value="1-deoxy-D-xylulose 5-phosphate reductoisomerase"/>
    <property type="match status" value="1"/>
</dbReference>
<dbReference type="HAMAP" id="MF_00183">
    <property type="entry name" value="DXP_reductoisom"/>
    <property type="match status" value="1"/>
</dbReference>
<evidence type="ECO:0000259" key="10">
    <source>
        <dbReference type="Pfam" id="PF02670"/>
    </source>
</evidence>
<comment type="caution">
    <text evidence="9">Lacks conserved residue(s) required for the propagation of feature annotation.</text>
</comment>
<feature type="binding site" evidence="9">
    <location>
        <position position="13"/>
    </location>
    <ligand>
        <name>NADPH</name>
        <dbReference type="ChEBI" id="CHEBI:57783"/>
    </ligand>
</feature>
<feature type="binding site" evidence="9">
    <location>
        <position position="216"/>
    </location>
    <ligand>
        <name>1-deoxy-D-xylulose 5-phosphate</name>
        <dbReference type="ChEBI" id="CHEBI:57792"/>
    </ligand>
</feature>
<dbReference type="NCBIfam" id="NF003938">
    <property type="entry name" value="PRK05447.1-1"/>
    <property type="match status" value="1"/>
</dbReference>
<evidence type="ECO:0000259" key="11">
    <source>
        <dbReference type="Pfam" id="PF08436"/>
    </source>
</evidence>
<keyword evidence="5 9" id="KW-0560">Oxidoreductase</keyword>
<feature type="binding site" evidence="9">
    <location>
        <position position="125"/>
    </location>
    <ligand>
        <name>NADPH</name>
        <dbReference type="ChEBI" id="CHEBI:57783"/>
    </ligand>
</feature>
<evidence type="ECO:0000256" key="7">
    <source>
        <dbReference type="ARBA" id="ARBA00023229"/>
    </source>
</evidence>
<feature type="binding site" evidence="9">
    <location>
        <position position="37"/>
    </location>
    <ligand>
        <name>NADPH</name>
        <dbReference type="ChEBI" id="CHEBI:57783"/>
    </ligand>
</feature>
<keyword evidence="4 9" id="KW-0521">NADP</keyword>
<protein>
    <recommendedName>
        <fullName evidence="9">1-deoxy-D-xylulose 5-phosphate reductoisomerase</fullName>
        <shortName evidence="9">DXP reductoisomerase</shortName>
        <ecNumber evidence="9">1.1.1.267</ecNumber>
    </recommendedName>
    <alternativeName>
        <fullName evidence="9">1-deoxyxylulose-5-phosphate reductoisomerase</fullName>
    </alternativeName>
    <alternativeName>
        <fullName evidence="9">2-C-methyl-D-erythritol 4-phosphate synthase</fullName>
    </alternativeName>
</protein>
<dbReference type="InterPro" id="IPR003821">
    <property type="entry name" value="DXP_reductoisomerase"/>
</dbReference>
<feature type="domain" description="1-deoxy-D-xylulose 5-phosphate reductoisomerase N-terminal" evidence="10">
    <location>
        <begin position="5"/>
        <end position="133"/>
    </location>
</feature>
<feature type="binding site" evidence="9">
    <location>
        <position position="11"/>
    </location>
    <ligand>
        <name>NADPH</name>
        <dbReference type="ChEBI" id="CHEBI:57783"/>
    </ligand>
</feature>
<evidence type="ECO:0000256" key="6">
    <source>
        <dbReference type="ARBA" id="ARBA00023211"/>
    </source>
</evidence>
<dbReference type="InterPro" id="IPR036291">
    <property type="entry name" value="NAD(P)-bd_dom_sf"/>
</dbReference>
<dbReference type="Proteomes" id="UP000037442">
    <property type="component" value="Unassembled WGS sequence"/>
</dbReference>
<feature type="binding site" evidence="9">
    <location>
        <position position="14"/>
    </location>
    <ligand>
        <name>NADPH</name>
        <dbReference type="ChEBI" id="CHEBI:57783"/>
    </ligand>
</feature>
<dbReference type="NCBIfam" id="NF009114">
    <property type="entry name" value="PRK12464.1"/>
    <property type="match status" value="1"/>
</dbReference>
<comment type="catalytic activity">
    <reaction evidence="8">
        <text>2-C-methyl-D-erythritol 4-phosphate + NADP(+) = 1-deoxy-D-xylulose 5-phosphate + NADPH + H(+)</text>
        <dbReference type="Rhea" id="RHEA:13717"/>
        <dbReference type="ChEBI" id="CHEBI:15378"/>
        <dbReference type="ChEBI" id="CHEBI:57783"/>
        <dbReference type="ChEBI" id="CHEBI:57792"/>
        <dbReference type="ChEBI" id="CHEBI:58262"/>
        <dbReference type="ChEBI" id="CHEBI:58349"/>
        <dbReference type="EC" id="1.1.1.267"/>
    </reaction>
    <physiologicalReaction direction="right-to-left" evidence="8">
        <dbReference type="Rhea" id="RHEA:13719"/>
    </physiologicalReaction>
</comment>
<feature type="binding site" evidence="9">
    <location>
        <position position="153"/>
    </location>
    <ligand>
        <name>1-deoxy-D-xylulose 5-phosphate</name>
        <dbReference type="ChEBI" id="CHEBI:57792"/>
    </ligand>
</feature>
<feature type="binding site" evidence="9">
    <location>
        <position position="209"/>
    </location>
    <ligand>
        <name>NADPH</name>
        <dbReference type="ChEBI" id="CHEBI:57783"/>
    </ligand>
</feature>
<dbReference type="GO" id="GO:0016853">
    <property type="term" value="F:isomerase activity"/>
    <property type="evidence" value="ECO:0007669"/>
    <property type="project" value="UniProtKB-KW"/>
</dbReference>
<dbReference type="InterPro" id="IPR026877">
    <property type="entry name" value="DXPR_C"/>
</dbReference>
<comment type="cofactor">
    <cofactor evidence="9">
        <name>Mg(2+)</name>
        <dbReference type="ChEBI" id="CHEBI:18420"/>
    </cofactor>
    <cofactor evidence="9">
        <name>Mn(2+)</name>
        <dbReference type="ChEBI" id="CHEBI:29035"/>
    </cofactor>
</comment>
<name>A0A0L7MWM6_COMTE</name>
<dbReference type="PANTHER" id="PTHR30525">
    <property type="entry name" value="1-DEOXY-D-XYLULOSE 5-PHOSPHATE REDUCTOISOMERASE"/>
    <property type="match status" value="1"/>
</dbReference>
<dbReference type="Gene3D" id="1.10.1740.10">
    <property type="match status" value="1"/>
</dbReference>
<comment type="pathway">
    <text evidence="1 9">Isoprenoid biosynthesis; isopentenyl diphosphate biosynthesis via DXP pathway; isopentenyl diphosphate from 1-deoxy-D-xylulose 5-phosphate: step 1/6.</text>
</comment>
<reference evidence="14" key="1">
    <citation type="submission" date="2014-06" db="EMBL/GenBank/DDBJ databases">
        <title>Draft genome sequence of C. testosteroni WDL7.</title>
        <authorList>
            <person name="Wu Y."/>
            <person name="Seshan H."/>
            <person name="Arumugam K."/>
        </authorList>
    </citation>
    <scope>NUCLEOTIDE SEQUENCE [LARGE SCALE GENOMIC DNA]</scope>
    <source>
        <strain evidence="14">WDL7</strain>
    </source>
</reference>
<evidence type="ECO:0000256" key="2">
    <source>
        <dbReference type="ARBA" id="ARBA00006825"/>
    </source>
</evidence>
<feature type="binding site" evidence="9">
    <location>
        <position position="12"/>
    </location>
    <ligand>
        <name>NADPH</name>
        <dbReference type="ChEBI" id="CHEBI:57783"/>
    </ligand>
</feature>
<comment type="similarity">
    <text evidence="2 9">Belongs to the DXR family.</text>
</comment>
<dbReference type="GO" id="GO:0030145">
    <property type="term" value="F:manganese ion binding"/>
    <property type="evidence" value="ECO:0007669"/>
    <property type="project" value="TreeGrafter"/>
</dbReference>
<comment type="function">
    <text evidence="9">Catalyzes the NADPH-dependent rearrangement and reduction of 1-deoxy-D-xylulose-5-phosphate (DXP) to 2-C-methyl-D-erythritol 4-phosphate (MEP).</text>
</comment>
<feature type="binding site" evidence="9">
    <location>
        <position position="225"/>
    </location>
    <ligand>
        <name>1-deoxy-D-xylulose 5-phosphate</name>
        <dbReference type="ChEBI" id="CHEBI:57792"/>
    </ligand>
</feature>
<keyword evidence="9" id="KW-0460">Magnesium</keyword>
<feature type="binding site" evidence="9">
    <location>
        <position position="221"/>
    </location>
    <ligand>
        <name>1-deoxy-D-xylulose 5-phosphate</name>
        <dbReference type="ChEBI" id="CHEBI:57792"/>
    </ligand>
</feature>
<dbReference type="RefSeq" id="WP_053282313.1">
    <property type="nucleotide sequence ID" value="NZ_JNVD01000011.1"/>
</dbReference>
<feature type="binding site" evidence="9">
    <location>
        <position position="152"/>
    </location>
    <ligand>
        <name>1-deoxy-D-xylulose 5-phosphate</name>
        <dbReference type="ChEBI" id="CHEBI:57792"/>
    </ligand>
</feature>
<dbReference type="PIRSF" id="PIRSF006205">
    <property type="entry name" value="Dxp_reductismrs"/>
    <property type="match status" value="1"/>
</dbReference>
<comment type="caution">
    <text evidence="13">The sequence shown here is derived from an EMBL/GenBank/DDBJ whole genome shotgun (WGS) entry which is preliminary data.</text>
</comment>
<keyword evidence="13" id="KW-0413">Isomerase</keyword>
<gene>
    <name evidence="9" type="primary">dxr</name>
    <name evidence="13" type="ORF">GL58_00970</name>
</gene>
<dbReference type="AlphaFoldDB" id="A0A0L7MWM6"/>
<keyword evidence="7 9" id="KW-0414">Isoprene biosynthesis</keyword>
<dbReference type="UniPathway" id="UPA00056">
    <property type="reaction ID" value="UER00092"/>
</dbReference>
<keyword evidence="3 9" id="KW-0479">Metal-binding</keyword>
<proteinExistence type="inferred from homology"/>
<dbReference type="InterPro" id="IPR013512">
    <property type="entry name" value="DXP_reductoisomerase_N"/>
</dbReference>
<evidence type="ECO:0000256" key="4">
    <source>
        <dbReference type="ARBA" id="ARBA00022857"/>
    </source>
</evidence>
<dbReference type="EC" id="1.1.1.267" evidence="9"/>
<organism evidence="13 14">
    <name type="scientific">Comamonas testosteroni</name>
    <name type="common">Pseudomonas testosteroni</name>
    <dbReference type="NCBI Taxonomy" id="285"/>
    <lineage>
        <taxon>Bacteria</taxon>
        <taxon>Pseudomonadati</taxon>
        <taxon>Pseudomonadota</taxon>
        <taxon>Betaproteobacteria</taxon>
        <taxon>Burkholderiales</taxon>
        <taxon>Comamonadaceae</taxon>
        <taxon>Comamonas</taxon>
    </lineage>
</organism>
<dbReference type="SUPFAM" id="SSF55347">
    <property type="entry name" value="Glyceraldehyde-3-phosphate dehydrogenase-like, C-terminal domain"/>
    <property type="match status" value="1"/>
</dbReference>
<dbReference type="Gene3D" id="3.40.50.720">
    <property type="entry name" value="NAD(P)-binding Rossmann-like Domain"/>
    <property type="match status" value="1"/>
</dbReference>
<feature type="binding site" evidence="9">
    <location>
        <position position="180"/>
    </location>
    <ligand>
        <name>1-deoxy-D-xylulose 5-phosphate</name>
        <dbReference type="ChEBI" id="CHEBI:57792"/>
    </ligand>
</feature>
<dbReference type="InterPro" id="IPR013644">
    <property type="entry name" value="DXP_reductoisomerase_C"/>
</dbReference>
<feature type="binding site" evidence="9">
    <location>
        <position position="153"/>
    </location>
    <ligand>
        <name>Mn(2+)</name>
        <dbReference type="ChEBI" id="CHEBI:29035"/>
    </ligand>
</feature>
<dbReference type="Pfam" id="PF13288">
    <property type="entry name" value="DXPR_C"/>
    <property type="match status" value="1"/>
</dbReference>
<dbReference type="GO" id="GO:0030604">
    <property type="term" value="F:1-deoxy-D-xylulose-5-phosphate reductoisomerase activity"/>
    <property type="evidence" value="ECO:0007669"/>
    <property type="project" value="UniProtKB-UniRule"/>
</dbReference>
<dbReference type="SUPFAM" id="SSF69055">
    <property type="entry name" value="1-deoxy-D-xylulose-5-phosphate reductoisomerase, C-terminal domain"/>
    <property type="match status" value="1"/>
</dbReference>
<evidence type="ECO:0000313" key="14">
    <source>
        <dbReference type="Proteomes" id="UP000037442"/>
    </source>
</evidence>
<feature type="binding site" evidence="9">
    <location>
        <position position="151"/>
    </location>
    <ligand>
        <name>Mn(2+)</name>
        <dbReference type="ChEBI" id="CHEBI:29035"/>
    </ligand>
</feature>
<feature type="binding site" evidence="9">
    <location>
        <position position="203"/>
    </location>
    <ligand>
        <name>1-deoxy-D-xylulose 5-phosphate</name>
        <dbReference type="ChEBI" id="CHEBI:57792"/>
    </ligand>
</feature>
<keyword evidence="6 9" id="KW-0464">Manganese</keyword>
<evidence type="ECO:0000256" key="9">
    <source>
        <dbReference type="HAMAP-Rule" id="MF_00183"/>
    </source>
</evidence>
<evidence type="ECO:0000256" key="1">
    <source>
        <dbReference type="ARBA" id="ARBA00005094"/>
    </source>
</evidence>
<dbReference type="Pfam" id="PF08436">
    <property type="entry name" value="DXP_redisom_C"/>
    <property type="match status" value="1"/>
</dbReference>
<feature type="binding site" evidence="9">
    <location>
        <position position="126"/>
    </location>
    <ligand>
        <name>1-deoxy-D-xylulose 5-phosphate</name>
        <dbReference type="ChEBI" id="CHEBI:57792"/>
    </ligand>
</feature>
<dbReference type="Pfam" id="PF02670">
    <property type="entry name" value="DXP_reductoisom"/>
    <property type="match status" value="1"/>
</dbReference>
<evidence type="ECO:0000256" key="5">
    <source>
        <dbReference type="ARBA" id="ARBA00023002"/>
    </source>
</evidence>
<evidence type="ECO:0000259" key="12">
    <source>
        <dbReference type="Pfam" id="PF13288"/>
    </source>
</evidence>
<accession>A0A0L7MWM6</accession>
<evidence type="ECO:0000256" key="3">
    <source>
        <dbReference type="ARBA" id="ARBA00022723"/>
    </source>
</evidence>
<dbReference type="GO" id="GO:0070402">
    <property type="term" value="F:NADPH binding"/>
    <property type="evidence" value="ECO:0007669"/>
    <property type="project" value="InterPro"/>
</dbReference>
<evidence type="ECO:0000313" key="13">
    <source>
        <dbReference type="EMBL" id="KOC25998.1"/>
    </source>
</evidence>
<dbReference type="PANTHER" id="PTHR30525:SF0">
    <property type="entry name" value="1-DEOXY-D-XYLULOSE 5-PHOSPHATE REDUCTOISOMERASE, CHLOROPLASTIC"/>
    <property type="match status" value="1"/>
</dbReference>
<dbReference type="EMBL" id="JNVD01000011">
    <property type="protein sequence ID" value="KOC25998.1"/>
    <property type="molecule type" value="Genomic_DNA"/>
</dbReference>